<dbReference type="EMBL" id="LXEO01000064">
    <property type="protein sequence ID" value="OAT15150.1"/>
    <property type="molecule type" value="Genomic_DNA"/>
</dbReference>
<evidence type="ECO:0000259" key="1">
    <source>
        <dbReference type="PROSITE" id="PS51718"/>
    </source>
</evidence>
<organism evidence="2 3">
    <name type="scientific">Buttiauxella noackiae ATCC 51607</name>
    <dbReference type="NCBI Taxonomy" id="1354255"/>
    <lineage>
        <taxon>Bacteria</taxon>
        <taxon>Pseudomonadati</taxon>
        <taxon>Pseudomonadota</taxon>
        <taxon>Gammaproteobacteria</taxon>
        <taxon>Enterobacterales</taxon>
        <taxon>Enterobacteriaceae</taxon>
        <taxon>Buttiauxella</taxon>
    </lineage>
</organism>
<dbReference type="GO" id="GO:0005525">
    <property type="term" value="F:GTP binding"/>
    <property type="evidence" value="ECO:0007669"/>
    <property type="project" value="InterPro"/>
</dbReference>
<dbReference type="SUPFAM" id="SSF52540">
    <property type="entry name" value="P-loop containing nucleoside triphosphate hydrolases"/>
    <property type="match status" value="1"/>
</dbReference>
<name>A0A1B7HHN6_9ENTR</name>
<dbReference type="PANTHER" id="PTHR43834">
    <property type="entry name" value="GTPASE DER"/>
    <property type="match status" value="1"/>
</dbReference>
<dbReference type="InterPro" id="IPR030381">
    <property type="entry name" value="G_DYNAMIN_dom"/>
</dbReference>
<keyword evidence="3" id="KW-1185">Reference proteome</keyword>
<dbReference type="InterPro" id="IPR045063">
    <property type="entry name" value="Dynamin_N"/>
</dbReference>
<dbReference type="RefSeq" id="WP_064556088.1">
    <property type="nucleotide sequence ID" value="NZ_LXEO01000064.1"/>
</dbReference>
<dbReference type="InterPro" id="IPR027417">
    <property type="entry name" value="P-loop_NTPase"/>
</dbReference>
<dbReference type="Pfam" id="PF00350">
    <property type="entry name" value="Dynamin_N"/>
    <property type="match status" value="1"/>
</dbReference>
<reference evidence="2 3" key="1">
    <citation type="submission" date="2016-04" db="EMBL/GenBank/DDBJ databases">
        <title>ATOL: Assembling a taxonomically balanced genome-scale reconstruction of the evolutionary history of the Enterobacteriaceae.</title>
        <authorList>
            <person name="Plunkett G.III."/>
            <person name="Neeno-Eckwall E.C."/>
            <person name="Glasner J.D."/>
            <person name="Perna N.T."/>
        </authorList>
    </citation>
    <scope>NUCLEOTIDE SEQUENCE [LARGE SCALE GENOMIC DNA]</scope>
    <source>
        <strain evidence="2 3">ATCC 51607</strain>
    </source>
</reference>
<dbReference type="Gene3D" id="3.40.50.300">
    <property type="entry name" value="P-loop containing nucleotide triphosphate hydrolases"/>
    <property type="match status" value="1"/>
</dbReference>
<gene>
    <name evidence="2" type="ORF">M979_3863</name>
</gene>
<dbReference type="GO" id="GO:0043022">
    <property type="term" value="F:ribosome binding"/>
    <property type="evidence" value="ECO:0007669"/>
    <property type="project" value="TreeGrafter"/>
</dbReference>
<dbReference type="CDD" id="cd00882">
    <property type="entry name" value="Ras_like_GTPase"/>
    <property type="match status" value="1"/>
</dbReference>
<comment type="caution">
    <text evidence="2">The sequence shown here is derived from an EMBL/GenBank/DDBJ whole genome shotgun (WGS) entry which is preliminary data.</text>
</comment>
<protein>
    <submittedName>
        <fullName evidence="2">Putative vimentin</fullName>
    </submittedName>
</protein>
<proteinExistence type="predicted"/>
<evidence type="ECO:0000313" key="2">
    <source>
        <dbReference type="EMBL" id="OAT15150.1"/>
    </source>
</evidence>
<feature type="domain" description="Dynamin-type G" evidence="1">
    <location>
        <begin position="74"/>
        <end position="410"/>
    </location>
</feature>
<dbReference type="AlphaFoldDB" id="A0A1B7HHN6"/>
<dbReference type="PATRIC" id="fig|1354255.3.peg.3981"/>
<evidence type="ECO:0000313" key="3">
    <source>
        <dbReference type="Proteomes" id="UP000078286"/>
    </source>
</evidence>
<dbReference type="PANTHER" id="PTHR43834:SF6">
    <property type="entry name" value="GTPASE DER"/>
    <property type="match status" value="1"/>
</dbReference>
<dbReference type="Proteomes" id="UP000078286">
    <property type="component" value="Unassembled WGS sequence"/>
</dbReference>
<dbReference type="PROSITE" id="PS51718">
    <property type="entry name" value="G_DYNAMIN_2"/>
    <property type="match status" value="1"/>
</dbReference>
<sequence>MHTQAIFELSQEAERLLQLALQNLNTLKTVSFTTQHDVNYFGQFQTGGAVPAKFSPRSILAQQAMLQNELRKITQHEMVLAIVGTVKAGKSTTINAIIGTEVLPNRNRPMTALPTLIRHTPGQREPVLHFPYVQPIEQLMNTLQIRLQQTDRETLSKHLEIDRDMAGLLTRISQGESFAKHYLGAQPIFHCLKSLNDLVRLSKALDVAFPFKAYAAIEHVPVIEVEFVHLAGMDEAYGQLTLLDTPGPNEAGQPHLQKMLQEQLSQASAVLAVLDYTQLKSVSDEDVRKAILGTASSVPLYALVNKFDQKDRNGDDAEQVKALISGTLMKGTIEPHHVFPVSSMWGYLANRARHELALHGKLPDPNEQRWVQDFADIALGRRWQSEDLADVGALRQAAELLWEDSQFAEPIQTVLHAAHANASMYALRSACQKLLNYTQGAEDYLNFRCQGLRIASQQLQHNIAALEDDMSLAASSQKAANVVSQSNMKLAVEAMSDFIRRYEQQINDNIQDYFQHGKVPEKLTRQALSFGTQRGHDFDARYETLSFDDEESAQIALHRIRASCEIILTAAQEKMTEELTHLFSYLEVELADTLRNTLKPIEARVAQGLAQAGFRTNISLPVFHVGLLNFNANQAFNELIEEQDIPVSQLRRQAGMRGTVARWLNSEDWGWEGYTVMQSRYVISLADVQHKLCQHVSDFLLQLNQNMATQIEMSVTEGMAAFFADFSHALEAIRLNLQQSLNVRQQNEDAVAALRQQLQQCVRITRYIHEDSRLLRDDIQTLFTVEQQ</sequence>
<accession>A0A1B7HHN6</accession>